<gene>
    <name evidence="21" type="ORF">Q760_04230</name>
</gene>
<dbReference type="Gene3D" id="1.10.760.10">
    <property type="entry name" value="Cytochrome c-like domain"/>
    <property type="match status" value="2"/>
</dbReference>
<keyword evidence="12 17" id="KW-0249">Electron transport</keyword>
<dbReference type="PIRSF" id="PIRSF000007">
    <property type="entry name" value="Ubiq_cycred_cyc"/>
    <property type="match status" value="1"/>
</dbReference>
<feature type="binding site" description="covalent" evidence="18">
    <location>
        <position position="155"/>
    </location>
    <ligand>
        <name>heme c</name>
        <dbReference type="ChEBI" id="CHEBI:61717"/>
        <label>2</label>
    </ligand>
</feature>
<dbReference type="GO" id="GO:0016829">
    <property type="term" value="F:lyase activity"/>
    <property type="evidence" value="ECO:0007669"/>
    <property type="project" value="UniProtKB-KW"/>
</dbReference>
<keyword evidence="4 17" id="KW-0813">Transport</keyword>
<evidence type="ECO:0000256" key="3">
    <source>
        <dbReference type="ARBA" id="ARBA00017819"/>
    </source>
</evidence>
<comment type="PTM">
    <text evidence="18">Binds 2 heme c groups covalently per subunit.</text>
</comment>
<reference evidence="21 22" key="1">
    <citation type="submission" date="2013-10" db="EMBL/GenBank/DDBJ databases">
        <authorList>
            <person name="Wang G."/>
            <person name="Zhuang W."/>
        </authorList>
    </citation>
    <scope>NUCLEOTIDE SEQUENCE [LARGE SCALE GENOMIC DNA]</scope>
    <source>
        <strain evidence="21 22">DSM 20118</strain>
    </source>
</reference>
<feature type="domain" description="Cytochrome c" evidence="20">
    <location>
        <begin position="142"/>
        <end position="220"/>
    </location>
</feature>
<dbReference type="STRING" id="1408250.Q760_04230"/>
<dbReference type="EMBL" id="AXNT01000138">
    <property type="protein sequence ID" value="KGM01053.1"/>
    <property type="molecule type" value="Genomic_DNA"/>
</dbReference>
<evidence type="ECO:0000256" key="1">
    <source>
        <dbReference type="ARBA" id="ARBA00004651"/>
    </source>
</evidence>
<dbReference type="PANTHER" id="PTHR33751">
    <property type="entry name" value="CBB3-TYPE CYTOCHROME C OXIDASE SUBUNIT FIXP"/>
    <property type="match status" value="1"/>
</dbReference>
<comment type="caution">
    <text evidence="17">Lacks conserved residue(s) required for the propagation of feature annotation.</text>
</comment>
<keyword evidence="11 17" id="KW-1278">Translocase</keyword>
<feature type="binding site" description="axial binding residue" evidence="19">
    <location>
        <position position="159"/>
    </location>
    <ligand>
        <name>heme c</name>
        <dbReference type="ChEBI" id="CHEBI:61717"/>
        <label>2</label>
    </ligand>
    <ligandPart>
        <name>Fe</name>
        <dbReference type="ChEBI" id="CHEBI:18248"/>
    </ligandPart>
</feature>
<evidence type="ECO:0000256" key="4">
    <source>
        <dbReference type="ARBA" id="ARBA00022448"/>
    </source>
</evidence>
<dbReference type="PANTHER" id="PTHR33751:SF13">
    <property type="entry name" value="CYTOCHROME BC1 COMPLEX CYTOCHROME C SUBUNIT"/>
    <property type="match status" value="1"/>
</dbReference>
<keyword evidence="22" id="KW-1185">Reference proteome</keyword>
<evidence type="ECO:0000313" key="21">
    <source>
        <dbReference type="EMBL" id="KGM01053.1"/>
    </source>
</evidence>
<evidence type="ECO:0000256" key="16">
    <source>
        <dbReference type="ARBA" id="ARBA00029351"/>
    </source>
</evidence>
<comment type="subunit">
    <text evidence="17">The cytochrome bc1 complex is composed of a cytochrome b (QcrB), the Rieske iron-sulfur protein (QcrA) and a diheme cytochrome c (QcrC) subunit.</text>
</comment>
<protein>
    <recommendedName>
        <fullName evidence="3 17">Cytochrome bc1 complex cytochrome c subunit</fullName>
        <ecNumber evidence="2 17">7.1.1.8</ecNumber>
    </recommendedName>
</protein>
<accession>A0A0A0B4F5</accession>
<sequence length="261" mass="26725">MKALAARRHHRYAPAVLLLLALLLTGGLYAVLAPQVADAAPAAAGSDDIATGEKIFQANCATCHGPSAEGTDAAPSLVGVGAASVDFQVGTGRMPMQANGPQAPAKEVQFTDEQVEQLAAFVASLGAGPSVPSEEMVDPAAGDVANGMALFRTNCAMCHNAVGAGGALSEGKWAPSVVETSPRHIYEAMLTGPQSMPVFNDANLSPEEKRDIIAYIDAQREPSPGGIKLGSLGPVSEGVWIWLVGIGLLIGTSVWIGARSS</sequence>
<dbReference type="GO" id="GO:0020037">
    <property type="term" value="F:heme binding"/>
    <property type="evidence" value="ECO:0007669"/>
    <property type="project" value="UniProtKB-UniRule"/>
</dbReference>
<feature type="binding site" description="covalent" evidence="18">
    <location>
        <position position="63"/>
    </location>
    <ligand>
        <name>heme c</name>
        <dbReference type="ChEBI" id="CHEBI:61717"/>
        <label>1</label>
    </ligand>
</feature>
<evidence type="ECO:0000256" key="13">
    <source>
        <dbReference type="ARBA" id="ARBA00022989"/>
    </source>
</evidence>
<evidence type="ECO:0000256" key="8">
    <source>
        <dbReference type="ARBA" id="ARBA00022692"/>
    </source>
</evidence>
<dbReference type="InterPro" id="IPR009056">
    <property type="entry name" value="Cyt_c-like_dom"/>
</dbReference>
<organism evidence="21 22">
    <name type="scientific">Cellulomonas cellasea DSM 20118</name>
    <dbReference type="NCBI Taxonomy" id="1408250"/>
    <lineage>
        <taxon>Bacteria</taxon>
        <taxon>Bacillati</taxon>
        <taxon>Actinomycetota</taxon>
        <taxon>Actinomycetes</taxon>
        <taxon>Micrococcales</taxon>
        <taxon>Cellulomonadaceae</taxon>
        <taxon>Cellulomonas</taxon>
    </lineage>
</organism>
<comment type="subcellular location">
    <subcellularLocation>
        <location evidence="1 17">Cell membrane</location>
        <topology evidence="1 17">Multi-pass membrane protein</topology>
    </subcellularLocation>
</comment>
<evidence type="ECO:0000256" key="9">
    <source>
        <dbReference type="ARBA" id="ARBA00022723"/>
    </source>
</evidence>
<dbReference type="InterPro" id="IPR009152">
    <property type="entry name" value="bc1_cytC-su"/>
</dbReference>
<feature type="binding site" description="covalent" evidence="18">
    <location>
        <position position="158"/>
    </location>
    <ligand>
        <name>heme c</name>
        <dbReference type="ChEBI" id="CHEBI:61717"/>
        <label>2</label>
    </ligand>
</feature>
<keyword evidence="15 17" id="KW-0472">Membrane</keyword>
<name>A0A0A0B4F5_9CELL</name>
<dbReference type="PROSITE" id="PS51007">
    <property type="entry name" value="CYTC"/>
    <property type="match status" value="2"/>
</dbReference>
<feature type="binding site" description="axial binding residue" evidence="19">
    <location>
        <position position="64"/>
    </location>
    <ligand>
        <name>heme c</name>
        <dbReference type="ChEBI" id="CHEBI:61717"/>
        <label>1</label>
    </ligand>
    <ligandPart>
        <name>Fe</name>
        <dbReference type="ChEBI" id="CHEBI:18248"/>
    </ligandPart>
</feature>
<evidence type="ECO:0000313" key="22">
    <source>
        <dbReference type="Proteomes" id="UP000029833"/>
    </source>
</evidence>
<evidence type="ECO:0000256" key="7">
    <source>
        <dbReference type="ARBA" id="ARBA00022660"/>
    </source>
</evidence>
<evidence type="ECO:0000256" key="2">
    <source>
        <dbReference type="ARBA" id="ARBA00012951"/>
    </source>
</evidence>
<keyword evidence="6 17" id="KW-0349">Heme</keyword>
<keyword evidence="9 17" id="KW-0479">Metal-binding</keyword>
<evidence type="ECO:0000256" key="12">
    <source>
        <dbReference type="ARBA" id="ARBA00022982"/>
    </source>
</evidence>
<dbReference type="OrthoDB" id="9811281at2"/>
<dbReference type="Pfam" id="PF13442">
    <property type="entry name" value="Cytochrome_CBB3"/>
    <property type="match status" value="2"/>
</dbReference>
<dbReference type="InterPro" id="IPR050597">
    <property type="entry name" value="Cytochrome_c_Oxidase_Subunit"/>
</dbReference>
<proteinExistence type="predicted"/>
<feature type="domain" description="Cytochrome c" evidence="20">
    <location>
        <begin position="47"/>
        <end position="126"/>
    </location>
</feature>
<feature type="transmembrane region" description="Helical" evidence="17">
    <location>
        <begin position="239"/>
        <end position="258"/>
    </location>
</feature>
<keyword evidence="10" id="KW-0677">Repeat</keyword>
<dbReference type="GO" id="GO:0008121">
    <property type="term" value="F:quinol-cytochrome-c reductase activity"/>
    <property type="evidence" value="ECO:0007669"/>
    <property type="project" value="UniProtKB-UniRule"/>
</dbReference>
<evidence type="ECO:0000256" key="17">
    <source>
        <dbReference type="PIRNR" id="PIRNR000007"/>
    </source>
</evidence>
<evidence type="ECO:0000256" key="5">
    <source>
        <dbReference type="ARBA" id="ARBA00022475"/>
    </source>
</evidence>
<comment type="catalytic activity">
    <reaction evidence="16 17">
        <text>a quinol + 2 Fe(III)-[cytochrome c](out) = a quinone + 2 Fe(II)-[cytochrome c](out) + 2 H(+)(out)</text>
        <dbReference type="Rhea" id="RHEA:11484"/>
        <dbReference type="Rhea" id="RHEA-COMP:10350"/>
        <dbReference type="Rhea" id="RHEA-COMP:14399"/>
        <dbReference type="ChEBI" id="CHEBI:15378"/>
        <dbReference type="ChEBI" id="CHEBI:24646"/>
        <dbReference type="ChEBI" id="CHEBI:29033"/>
        <dbReference type="ChEBI" id="CHEBI:29034"/>
        <dbReference type="ChEBI" id="CHEBI:132124"/>
        <dbReference type="EC" id="7.1.1.8"/>
    </reaction>
</comment>
<keyword evidence="21" id="KW-0456">Lyase</keyword>
<feature type="binding site" description="covalent" evidence="18">
    <location>
        <position position="60"/>
    </location>
    <ligand>
        <name>heme c</name>
        <dbReference type="ChEBI" id="CHEBI:61717"/>
        <label>1</label>
    </ligand>
</feature>
<evidence type="ECO:0000256" key="14">
    <source>
        <dbReference type="ARBA" id="ARBA00023004"/>
    </source>
</evidence>
<dbReference type="Proteomes" id="UP000029833">
    <property type="component" value="Unassembled WGS sequence"/>
</dbReference>
<dbReference type="SUPFAM" id="SSF46626">
    <property type="entry name" value="Cytochrome c"/>
    <property type="match status" value="2"/>
</dbReference>
<keyword evidence="5 17" id="KW-1003">Cell membrane</keyword>
<evidence type="ECO:0000256" key="6">
    <source>
        <dbReference type="ARBA" id="ARBA00022617"/>
    </source>
</evidence>
<evidence type="ECO:0000256" key="18">
    <source>
        <dbReference type="PIRSR" id="PIRSR000007-50"/>
    </source>
</evidence>
<evidence type="ECO:0000256" key="10">
    <source>
        <dbReference type="ARBA" id="ARBA00022737"/>
    </source>
</evidence>
<dbReference type="AlphaFoldDB" id="A0A0A0B4F5"/>
<dbReference type="RefSeq" id="WP_034633831.1">
    <property type="nucleotide sequence ID" value="NZ_AXNT01000138.1"/>
</dbReference>
<evidence type="ECO:0000256" key="15">
    <source>
        <dbReference type="ARBA" id="ARBA00023136"/>
    </source>
</evidence>
<comment type="caution">
    <text evidence="21">The sequence shown here is derived from an EMBL/GenBank/DDBJ whole genome shotgun (WGS) entry which is preliminary data.</text>
</comment>
<evidence type="ECO:0000256" key="11">
    <source>
        <dbReference type="ARBA" id="ARBA00022967"/>
    </source>
</evidence>
<evidence type="ECO:0000256" key="19">
    <source>
        <dbReference type="PIRSR" id="PIRSR000007-51"/>
    </source>
</evidence>
<keyword evidence="14 17" id="KW-0408">Iron</keyword>
<dbReference type="EC" id="7.1.1.8" evidence="2 17"/>
<keyword evidence="8 17" id="KW-0812">Transmembrane</keyword>
<evidence type="ECO:0000259" key="20">
    <source>
        <dbReference type="PROSITE" id="PS51007"/>
    </source>
</evidence>
<dbReference type="InterPro" id="IPR036909">
    <property type="entry name" value="Cyt_c-like_dom_sf"/>
</dbReference>
<keyword evidence="7 17" id="KW-0679">Respiratory chain</keyword>
<keyword evidence="13 17" id="KW-1133">Transmembrane helix</keyword>
<dbReference type="GO" id="GO:0005886">
    <property type="term" value="C:plasma membrane"/>
    <property type="evidence" value="ECO:0007669"/>
    <property type="project" value="UniProtKB-SubCell"/>
</dbReference>
<dbReference type="GO" id="GO:0005506">
    <property type="term" value="F:iron ion binding"/>
    <property type="evidence" value="ECO:0007669"/>
    <property type="project" value="UniProtKB-UniRule"/>
</dbReference>